<dbReference type="EMBL" id="PGUY01000021">
    <property type="protein sequence ID" value="PLT30479.1"/>
    <property type="molecule type" value="Genomic_DNA"/>
</dbReference>
<keyword evidence="1" id="KW-0472">Membrane</keyword>
<accession>A0A2N5M801</accession>
<feature type="transmembrane region" description="Helical" evidence="1">
    <location>
        <begin position="28"/>
        <end position="49"/>
    </location>
</feature>
<organism evidence="2 3">
    <name type="scientific">Peribacillus deserti</name>
    <dbReference type="NCBI Taxonomy" id="673318"/>
    <lineage>
        <taxon>Bacteria</taxon>
        <taxon>Bacillati</taxon>
        <taxon>Bacillota</taxon>
        <taxon>Bacilli</taxon>
        <taxon>Bacillales</taxon>
        <taxon>Bacillaceae</taxon>
        <taxon>Peribacillus</taxon>
    </lineage>
</organism>
<keyword evidence="1" id="KW-0812">Transmembrane</keyword>
<dbReference type="Proteomes" id="UP000234748">
    <property type="component" value="Unassembled WGS sequence"/>
</dbReference>
<protein>
    <recommendedName>
        <fullName evidence="4">DUF2651 domain-containing protein</fullName>
    </recommendedName>
</protein>
<evidence type="ECO:0000313" key="2">
    <source>
        <dbReference type="EMBL" id="PLT30479.1"/>
    </source>
</evidence>
<sequence length="88" mass="10281">MWEIIVYIVAAPLLTLFLTITAMKYNQFILPPVIVFVVLNLFTIFVPMLTNNEWQPLFSRAIIFTIGSVLLCTIIWTGRIFKRIRAYK</sequence>
<dbReference type="RefSeq" id="WP_101641041.1">
    <property type="nucleotide sequence ID" value="NZ_PGUY01000021.1"/>
</dbReference>
<reference evidence="2 3" key="1">
    <citation type="submission" date="2017-11" db="EMBL/GenBank/DDBJ databases">
        <title>Comparitive Functional Genomics of Dry Heat Resistant strains isolated from the Viking Spacecraft.</title>
        <authorList>
            <person name="Seuylemezian A."/>
            <person name="Cooper K."/>
            <person name="Vaishampayan P."/>
        </authorList>
    </citation>
    <scope>NUCLEOTIDE SEQUENCE [LARGE SCALE GENOMIC DNA]</scope>
    <source>
        <strain evidence="2 3">V1-29</strain>
    </source>
</reference>
<proteinExistence type="predicted"/>
<dbReference type="AlphaFoldDB" id="A0A2N5M801"/>
<keyword evidence="3" id="KW-1185">Reference proteome</keyword>
<evidence type="ECO:0008006" key="4">
    <source>
        <dbReference type="Google" id="ProtNLM"/>
    </source>
</evidence>
<feature type="transmembrane region" description="Helical" evidence="1">
    <location>
        <begin position="6"/>
        <end position="23"/>
    </location>
</feature>
<evidence type="ECO:0000256" key="1">
    <source>
        <dbReference type="SAM" id="Phobius"/>
    </source>
</evidence>
<gene>
    <name evidence="2" type="ORF">CUU66_07395</name>
</gene>
<evidence type="ECO:0000313" key="3">
    <source>
        <dbReference type="Proteomes" id="UP000234748"/>
    </source>
</evidence>
<feature type="transmembrane region" description="Helical" evidence="1">
    <location>
        <begin position="61"/>
        <end position="81"/>
    </location>
</feature>
<keyword evidence="1" id="KW-1133">Transmembrane helix</keyword>
<comment type="caution">
    <text evidence="2">The sequence shown here is derived from an EMBL/GenBank/DDBJ whole genome shotgun (WGS) entry which is preliminary data.</text>
</comment>
<name>A0A2N5M801_9BACI</name>